<accession>A0ABN1LTS2</accession>
<sequence>MNNKSENYSGIYKDMVEILGEDIVIKIYENYRGQQVTFPMRLYSKKYIIKYLMQNYNGKNLKEMSRKLGYTCNWLQQVISKENIKRRTIDMEEKNVL</sequence>
<dbReference type="Proteomes" id="UP001501764">
    <property type="component" value="Unassembled WGS sequence"/>
</dbReference>
<evidence type="ECO:0000259" key="1">
    <source>
        <dbReference type="Pfam" id="PF08765"/>
    </source>
</evidence>
<feature type="domain" description="Mor transcription activator" evidence="1">
    <location>
        <begin position="6"/>
        <end position="82"/>
    </location>
</feature>
<comment type="caution">
    <text evidence="2">The sequence shown here is derived from an EMBL/GenBank/DDBJ whole genome shotgun (WGS) entry which is preliminary data.</text>
</comment>
<dbReference type="SUPFAM" id="SSF46689">
    <property type="entry name" value="Homeodomain-like"/>
    <property type="match status" value="1"/>
</dbReference>
<name>A0ABN1LTS2_9CLOT</name>
<dbReference type="InterPro" id="IPR009057">
    <property type="entry name" value="Homeodomain-like_sf"/>
</dbReference>
<evidence type="ECO:0000313" key="2">
    <source>
        <dbReference type="EMBL" id="GAA0860256.1"/>
    </source>
</evidence>
<dbReference type="InterPro" id="IPR014875">
    <property type="entry name" value="Mor_transcription_activator"/>
</dbReference>
<dbReference type="EMBL" id="BAAACO010000003">
    <property type="protein sequence ID" value="GAA0860256.1"/>
    <property type="molecule type" value="Genomic_DNA"/>
</dbReference>
<evidence type="ECO:0000313" key="3">
    <source>
        <dbReference type="Proteomes" id="UP001501764"/>
    </source>
</evidence>
<proteinExistence type="predicted"/>
<dbReference type="RefSeq" id="WP_346026123.1">
    <property type="nucleotide sequence ID" value="NZ_BAAACO010000003.1"/>
</dbReference>
<protein>
    <recommendedName>
        <fullName evidence="1">Mor transcription activator domain-containing protein</fullName>
    </recommendedName>
</protein>
<keyword evidence="3" id="KW-1185">Reference proteome</keyword>
<gene>
    <name evidence="2" type="ORF">GCM10008916_25780</name>
</gene>
<dbReference type="Pfam" id="PF08765">
    <property type="entry name" value="Mor"/>
    <property type="match status" value="1"/>
</dbReference>
<reference evidence="2 3" key="1">
    <citation type="journal article" date="2019" name="Int. J. Syst. Evol. Microbiol.">
        <title>The Global Catalogue of Microorganisms (GCM) 10K type strain sequencing project: providing services to taxonomists for standard genome sequencing and annotation.</title>
        <authorList>
            <consortium name="The Broad Institute Genomics Platform"/>
            <consortium name="The Broad Institute Genome Sequencing Center for Infectious Disease"/>
            <person name="Wu L."/>
            <person name="Ma J."/>
        </authorList>
    </citation>
    <scope>NUCLEOTIDE SEQUENCE [LARGE SCALE GENOMIC DNA]</scope>
    <source>
        <strain evidence="2 3">JCM 6485</strain>
    </source>
</reference>
<organism evidence="2 3">
    <name type="scientific">Clostridium nitritogenes</name>
    <dbReference type="NCBI Taxonomy" id="83340"/>
    <lineage>
        <taxon>Bacteria</taxon>
        <taxon>Bacillati</taxon>
        <taxon>Bacillota</taxon>
        <taxon>Clostridia</taxon>
        <taxon>Eubacteriales</taxon>
        <taxon>Clostridiaceae</taxon>
        <taxon>Clostridium</taxon>
    </lineage>
</organism>